<dbReference type="InterPro" id="IPR011118">
    <property type="entry name" value="Tannase/feruloyl_esterase"/>
</dbReference>
<dbReference type="EC" id="3.1.1.-" evidence="10"/>
<dbReference type="PROSITE" id="PS51257">
    <property type="entry name" value="PROKAR_LIPOPROTEIN"/>
    <property type="match status" value="1"/>
</dbReference>
<comment type="caution">
    <text evidence="11">The sequence shown here is derived from an EMBL/GenBank/DDBJ whole genome shotgun (WGS) entry which is preliminary data.</text>
</comment>
<keyword evidence="2" id="KW-0719">Serine esterase</keyword>
<dbReference type="PANTHER" id="PTHR33938">
    <property type="entry name" value="FERULOYL ESTERASE B-RELATED"/>
    <property type="match status" value="1"/>
</dbReference>
<proteinExistence type="inferred from homology"/>
<comment type="catalytic activity">
    <reaction evidence="9">
        <text>feruloyl-polysaccharide + H2O = ferulate + polysaccharide.</text>
        <dbReference type="EC" id="3.1.1.73"/>
    </reaction>
</comment>
<dbReference type="PANTHER" id="PTHR33938:SF15">
    <property type="entry name" value="FERULOYL ESTERASE B-RELATED"/>
    <property type="match status" value="1"/>
</dbReference>
<dbReference type="Pfam" id="PF07519">
    <property type="entry name" value="Tannase"/>
    <property type="match status" value="1"/>
</dbReference>
<keyword evidence="12" id="KW-1185">Reference proteome</keyword>
<comment type="similarity">
    <text evidence="1 10">Belongs to the tannase family.</text>
</comment>
<evidence type="ECO:0000256" key="3">
    <source>
        <dbReference type="ARBA" id="ARBA00022651"/>
    </source>
</evidence>
<evidence type="ECO:0000256" key="6">
    <source>
        <dbReference type="ARBA" id="ARBA00022801"/>
    </source>
</evidence>
<organism evidence="11 12">
    <name type="scientific">Scytalidium lignicola</name>
    <name type="common">Hyphomycete</name>
    <dbReference type="NCBI Taxonomy" id="5539"/>
    <lineage>
        <taxon>Eukaryota</taxon>
        <taxon>Fungi</taxon>
        <taxon>Dikarya</taxon>
        <taxon>Ascomycota</taxon>
        <taxon>Pezizomycotina</taxon>
        <taxon>Leotiomycetes</taxon>
        <taxon>Leotiomycetes incertae sedis</taxon>
        <taxon>Scytalidium</taxon>
    </lineage>
</organism>
<evidence type="ECO:0000256" key="7">
    <source>
        <dbReference type="ARBA" id="ARBA00022837"/>
    </source>
</evidence>
<feature type="signal peptide" evidence="10">
    <location>
        <begin position="1"/>
        <end position="20"/>
    </location>
</feature>
<dbReference type="Proteomes" id="UP000258309">
    <property type="component" value="Unassembled WGS sequence"/>
</dbReference>
<dbReference type="OrthoDB" id="3039123at2759"/>
<keyword evidence="3" id="KW-0858">Xylan degradation</keyword>
<name>A0A3E2HPL0_SCYLI</name>
<evidence type="ECO:0000256" key="4">
    <source>
        <dbReference type="ARBA" id="ARBA00022723"/>
    </source>
</evidence>
<reference evidence="11 12" key="1">
    <citation type="submission" date="2018-05" db="EMBL/GenBank/DDBJ databases">
        <title>Draft genome sequence of Scytalidium lignicola DSM 105466, a ubiquitous saprotrophic fungus.</title>
        <authorList>
            <person name="Buettner E."/>
            <person name="Gebauer A.M."/>
            <person name="Hofrichter M."/>
            <person name="Liers C."/>
            <person name="Kellner H."/>
        </authorList>
    </citation>
    <scope>NUCLEOTIDE SEQUENCE [LARGE SCALE GENOMIC DNA]</scope>
    <source>
        <strain evidence="11 12">DSM 105466</strain>
    </source>
</reference>
<dbReference type="GO" id="GO:0045493">
    <property type="term" value="P:xylan catabolic process"/>
    <property type="evidence" value="ECO:0007669"/>
    <property type="project" value="UniProtKB-KW"/>
</dbReference>
<dbReference type="InterPro" id="IPR029058">
    <property type="entry name" value="AB_hydrolase_fold"/>
</dbReference>
<dbReference type="SUPFAM" id="SSF53474">
    <property type="entry name" value="alpha/beta-Hydrolases"/>
    <property type="match status" value="1"/>
</dbReference>
<gene>
    <name evidence="11" type="ORF">B7463_g1032</name>
</gene>
<dbReference type="AlphaFoldDB" id="A0A3E2HPL0"/>
<evidence type="ECO:0000256" key="2">
    <source>
        <dbReference type="ARBA" id="ARBA00022487"/>
    </source>
</evidence>
<feature type="non-terminal residue" evidence="11">
    <location>
        <position position="1"/>
    </location>
</feature>
<dbReference type="GO" id="GO:0030600">
    <property type="term" value="F:feruloyl esterase activity"/>
    <property type="evidence" value="ECO:0007669"/>
    <property type="project" value="UniProtKB-EC"/>
</dbReference>
<evidence type="ECO:0000256" key="1">
    <source>
        <dbReference type="ARBA" id="ARBA00006249"/>
    </source>
</evidence>
<evidence type="ECO:0000256" key="10">
    <source>
        <dbReference type="RuleBase" id="RU361238"/>
    </source>
</evidence>
<evidence type="ECO:0000313" key="12">
    <source>
        <dbReference type="Proteomes" id="UP000258309"/>
    </source>
</evidence>
<accession>A0A3E2HPL0</accession>
<evidence type="ECO:0000256" key="9">
    <source>
        <dbReference type="ARBA" id="ARBA00034075"/>
    </source>
</evidence>
<keyword evidence="5 10" id="KW-0732">Signal</keyword>
<evidence type="ECO:0000256" key="8">
    <source>
        <dbReference type="ARBA" id="ARBA00023157"/>
    </source>
</evidence>
<keyword evidence="8" id="KW-1015">Disulfide bond</keyword>
<keyword evidence="6 10" id="KW-0378">Hydrolase</keyword>
<keyword evidence="3" id="KW-0119">Carbohydrate metabolism</keyword>
<protein>
    <recommendedName>
        <fullName evidence="10">Carboxylic ester hydrolase</fullName>
        <ecNumber evidence="10">3.1.1.-</ecNumber>
    </recommendedName>
</protein>
<sequence length="705" mass="78331">MRSFSVAAISASYILSLARGFVLQQSASSCSKLNSFYDKSLGITIYNATLIPRGGLNVSNVFNSVSFCQIVASVAYANSDTLNFQLWLPEETIYEGRFMAVGGGGMAGTVDTSNMIQQLNKGFAVAGGDSGHRAADNNNGGGAPGVYLPYLHDVNQVKAWIHNAISILTQPAKSLVEQYYGAPARYSYYDGCSTGGAQGFALAQFYPDLFDGIYAGSPGNWYSHLALSFLWNGLKTQNTSYLNQDLLNYITDAVLDGGDRLIENPLLCNFDMNKLACDTSTTDTSTCLTPSQLTAAKAIYAGPTSSINGAQLYPGFSFGSETEWALQEQTLSNAFSIPILQNLVYNNLNYDYNTFNFGSDVKDVDLKAGVLIDEITTDLTAFKKAGGKMLVTQGWADPYNAAIWPIQHMQDIQNFFKGSDISDFFNLFMVPGGGHCGAASNYPNVPATYHVVDRLIHTVKSRKLCPWPQTASFVPGGDENSWADYVYYCNDATQEETLGIPKGWEDGEGDVWALDTTKAWPQWNNQRTGRARLNDPYPPPPRTYLDDRLLKAHLSLVQKTPDSPEHLYHRVLNSLLHILFTSKSGYWVIRESLTPSFRSRFIVLQLFPLLDDDGVFHEHMFLLTECRRLGEPWELVEQHLENVCRNNDGHTKNFFAMIQIGLQVRFYRYENRTFEKISDVLDLVGDAMAVMERANYIKTHPVPVV</sequence>
<dbReference type="EMBL" id="NCSJ02000010">
    <property type="protein sequence ID" value="RFU35283.1"/>
    <property type="molecule type" value="Genomic_DNA"/>
</dbReference>
<keyword evidence="3" id="KW-0624">Polysaccharide degradation</keyword>
<evidence type="ECO:0000256" key="5">
    <source>
        <dbReference type="ARBA" id="ARBA00022729"/>
    </source>
</evidence>
<dbReference type="GO" id="GO:0046872">
    <property type="term" value="F:metal ion binding"/>
    <property type="evidence" value="ECO:0007669"/>
    <property type="project" value="UniProtKB-KW"/>
</dbReference>
<evidence type="ECO:0000313" key="11">
    <source>
        <dbReference type="EMBL" id="RFU35283.1"/>
    </source>
</evidence>
<keyword evidence="7" id="KW-0106">Calcium</keyword>
<dbReference type="Gene3D" id="3.40.50.1820">
    <property type="entry name" value="alpha/beta hydrolase"/>
    <property type="match status" value="1"/>
</dbReference>
<feature type="non-terminal residue" evidence="11">
    <location>
        <position position="705"/>
    </location>
</feature>
<feature type="chain" id="PRO_5017496901" description="Carboxylic ester hydrolase" evidence="10">
    <location>
        <begin position="21"/>
        <end position="705"/>
    </location>
</feature>
<keyword evidence="4" id="KW-0479">Metal-binding</keyword>